<evidence type="ECO:0008006" key="5">
    <source>
        <dbReference type="Google" id="ProtNLM"/>
    </source>
</evidence>
<keyword evidence="2" id="KW-0472">Membrane</keyword>
<accession>A0ABY5IUK5</accession>
<feature type="region of interest" description="Disordered" evidence="1">
    <location>
        <begin position="180"/>
        <end position="251"/>
    </location>
</feature>
<dbReference type="RefSeq" id="WP_256552164.1">
    <property type="nucleotide sequence ID" value="NZ_CP101751.1"/>
</dbReference>
<gene>
    <name evidence="3" type="ORF">NOX80_04695</name>
</gene>
<organism evidence="3 4">
    <name type="scientific">Flavobacterium cerinum</name>
    <dbReference type="NCBI Taxonomy" id="2502784"/>
    <lineage>
        <taxon>Bacteria</taxon>
        <taxon>Pseudomonadati</taxon>
        <taxon>Bacteroidota</taxon>
        <taxon>Flavobacteriia</taxon>
        <taxon>Flavobacteriales</taxon>
        <taxon>Flavobacteriaceae</taxon>
        <taxon>Flavobacterium</taxon>
    </lineage>
</organism>
<evidence type="ECO:0000256" key="2">
    <source>
        <dbReference type="SAM" id="Phobius"/>
    </source>
</evidence>
<dbReference type="EMBL" id="CP101751">
    <property type="protein sequence ID" value="UUC46500.1"/>
    <property type="molecule type" value="Genomic_DNA"/>
</dbReference>
<keyword evidence="4" id="KW-1185">Reference proteome</keyword>
<reference evidence="3" key="1">
    <citation type="submission" date="2022-07" db="EMBL/GenBank/DDBJ databases">
        <title>Isolation, identification, and degradation of a PFOSA degrading strain from sewage treatment plant.</title>
        <authorList>
            <person name="Zhang L."/>
            <person name="Huo Y."/>
        </authorList>
    </citation>
    <scope>NUCLEOTIDE SEQUENCE</scope>
    <source>
        <strain evidence="3">C1</strain>
    </source>
</reference>
<dbReference type="Gene3D" id="3.90.930.1">
    <property type="match status" value="1"/>
</dbReference>
<feature type="transmembrane region" description="Helical" evidence="2">
    <location>
        <begin position="6"/>
        <end position="27"/>
    </location>
</feature>
<evidence type="ECO:0000313" key="4">
    <source>
        <dbReference type="Proteomes" id="UP001059844"/>
    </source>
</evidence>
<sequence length="251" mass="29489">MKTNTLFRFFCLSLVLIFFSFTDPYLIKRISDTNFRYEFYTTDKKVSPKSDKNYYWFKGGAIHNAQGGAAGQLLHDGFTKMYHSNQLAEQGKFDEGLKTGWWKTWYENGAIETTQYWKNGLRTGAFNHFNNKGELIEKGYYKNDQRHGKWFDLVKKDTLVYKNGTVFVAKPKLTKEEKAKLKEEEKVAKAAKKEQEQKEKEKKAAEKENKKKQEELEKQRKANQPKEQKESFFKRLFKKKEPKVNANGKGA</sequence>
<dbReference type="SUPFAM" id="SSF82185">
    <property type="entry name" value="Histone H3 K4-specific methyltransferase SET7/9 N-terminal domain"/>
    <property type="match status" value="1"/>
</dbReference>
<keyword evidence="2" id="KW-1133">Transmembrane helix</keyword>
<name>A0ABY5IUK5_9FLAO</name>
<feature type="compositionally biased region" description="Basic and acidic residues" evidence="1">
    <location>
        <begin position="180"/>
        <end position="233"/>
    </location>
</feature>
<proteinExistence type="predicted"/>
<dbReference type="Proteomes" id="UP001059844">
    <property type="component" value="Chromosome"/>
</dbReference>
<keyword evidence="2" id="KW-0812">Transmembrane</keyword>
<evidence type="ECO:0000256" key="1">
    <source>
        <dbReference type="SAM" id="MobiDB-lite"/>
    </source>
</evidence>
<evidence type="ECO:0000313" key="3">
    <source>
        <dbReference type="EMBL" id="UUC46500.1"/>
    </source>
</evidence>
<protein>
    <recommendedName>
        <fullName evidence="5">Toxin-antitoxin system YwqK family antitoxin</fullName>
    </recommendedName>
</protein>